<protein>
    <submittedName>
        <fullName evidence="2">Uncharacterized protein</fullName>
    </submittedName>
</protein>
<evidence type="ECO:0000313" key="2">
    <source>
        <dbReference type="EMBL" id="SFQ82203.1"/>
    </source>
</evidence>
<name>A0A1I6BMN1_HYMAR</name>
<sequence length="64" mass="7510">MARFDPFSLLDHAPAWVERVVQWVLLLGLLSAVFLGIREGRRWQADLNAENARLERERTLPRPR</sequence>
<organism evidence="2 3">
    <name type="scientific">Hymenobacter arizonensis</name>
    <name type="common">Siccationidurans arizonensis</name>
    <dbReference type="NCBI Taxonomy" id="1227077"/>
    <lineage>
        <taxon>Bacteria</taxon>
        <taxon>Pseudomonadati</taxon>
        <taxon>Bacteroidota</taxon>
        <taxon>Cytophagia</taxon>
        <taxon>Cytophagales</taxon>
        <taxon>Hymenobacteraceae</taxon>
        <taxon>Hymenobacter</taxon>
    </lineage>
</organism>
<accession>A0A1I6BMN1</accession>
<keyword evidence="1" id="KW-0472">Membrane</keyword>
<evidence type="ECO:0000313" key="3">
    <source>
        <dbReference type="Proteomes" id="UP000199029"/>
    </source>
</evidence>
<dbReference type="STRING" id="1227077.SAMN04515668_4760"/>
<dbReference type="Proteomes" id="UP000199029">
    <property type="component" value="Unassembled WGS sequence"/>
</dbReference>
<gene>
    <name evidence="2" type="ORF">SAMN04515668_4760</name>
</gene>
<reference evidence="3" key="1">
    <citation type="submission" date="2016-10" db="EMBL/GenBank/DDBJ databases">
        <authorList>
            <person name="Varghese N."/>
            <person name="Submissions S."/>
        </authorList>
    </citation>
    <scope>NUCLEOTIDE SEQUENCE [LARGE SCALE GENOMIC DNA]</scope>
    <source>
        <strain evidence="3">OR362-8,ATCC BAA-1266,JCM 13504</strain>
    </source>
</reference>
<dbReference type="RefSeq" id="WP_092678796.1">
    <property type="nucleotide sequence ID" value="NZ_FOXS01000010.1"/>
</dbReference>
<keyword evidence="1" id="KW-1133">Transmembrane helix</keyword>
<proteinExistence type="predicted"/>
<evidence type="ECO:0000256" key="1">
    <source>
        <dbReference type="SAM" id="Phobius"/>
    </source>
</evidence>
<keyword evidence="3" id="KW-1185">Reference proteome</keyword>
<dbReference type="EMBL" id="FOXS01000010">
    <property type="protein sequence ID" value="SFQ82203.1"/>
    <property type="molecule type" value="Genomic_DNA"/>
</dbReference>
<keyword evidence="1" id="KW-0812">Transmembrane</keyword>
<dbReference type="AlphaFoldDB" id="A0A1I6BMN1"/>
<feature type="transmembrane region" description="Helical" evidence="1">
    <location>
        <begin position="20"/>
        <end position="37"/>
    </location>
</feature>